<gene>
    <name evidence="1" type="ORF">CEE63_02850</name>
</gene>
<organism evidence="1 2">
    <name type="scientific">Stenotrophomonas maltophilia</name>
    <name type="common">Pseudomonas maltophilia</name>
    <name type="synonym">Xanthomonas maltophilia</name>
    <dbReference type="NCBI Taxonomy" id="40324"/>
    <lineage>
        <taxon>Bacteria</taxon>
        <taxon>Pseudomonadati</taxon>
        <taxon>Pseudomonadota</taxon>
        <taxon>Gammaproteobacteria</taxon>
        <taxon>Lysobacterales</taxon>
        <taxon>Lysobacteraceae</taxon>
        <taxon>Stenotrophomonas</taxon>
        <taxon>Stenotrophomonas maltophilia group</taxon>
    </lineage>
</organism>
<accession>A0A246IEM3</accession>
<evidence type="ECO:0000313" key="2">
    <source>
        <dbReference type="Proteomes" id="UP000197090"/>
    </source>
</evidence>
<dbReference type="AlphaFoldDB" id="A0A246IEM3"/>
<dbReference type="Proteomes" id="UP000197090">
    <property type="component" value="Unassembled WGS sequence"/>
</dbReference>
<protein>
    <submittedName>
        <fullName evidence="1">Uncharacterized protein</fullName>
    </submittedName>
</protein>
<evidence type="ECO:0000313" key="1">
    <source>
        <dbReference type="EMBL" id="OWQ77967.1"/>
    </source>
</evidence>
<proteinExistence type="predicted"/>
<dbReference type="EMBL" id="NIVX01000026">
    <property type="protein sequence ID" value="OWQ77967.1"/>
    <property type="molecule type" value="Genomic_DNA"/>
</dbReference>
<name>A0A246IEM3_STEMA</name>
<reference evidence="1 2" key="1">
    <citation type="submission" date="2017-06" db="EMBL/GenBank/DDBJ databases">
        <authorList>
            <person name="Kim H.J."/>
            <person name="Triplett B.A."/>
        </authorList>
    </citation>
    <scope>NUCLEOTIDE SEQUENCE [LARGE SCALE GENOMIC DNA]</scope>
    <source>
        <strain evidence="1 2">594</strain>
    </source>
</reference>
<sequence length="77" mass="8193">MYWLEIYSSHVGTARVEGLSWAQLDAIAPFLGGAGLASSFGIYHPDGSTELLGGCLAASLEEDGVHYLHIKTSDTTH</sequence>
<comment type="caution">
    <text evidence="1">The sequence shown here is derived from an EMBL/GenBank/DDBJ whole genome shotgun (WGS) entry which is preliminary data.</text>
</comment>